<evidence type="ECO:0008006" key="3">
    <source>
        <dbReference type="Google" id="ProtNLM"/>
    </source>
</evidence>
<evidence type="ECO:0000313" key="2">
    <source>
        <dbReference type="Proteomes" id="UP000749334"/>
    </source>
</evidence>
<dbReference type="InterPro" id="IPR017167">
    <property type="entry name" value="UCP037291_glutaredoxin-rel"/>
</dbReference>
<organism evidence="1 2">
    <name type="scientific">Gallibacterium anatis</name>
    <dbReference type="NCBI Taxonomy" id="750"/>
    <lineage>
        <taxon>Bacteria</taxon>
        <taxon>Pseudomonadati</taxon>
        <taxon>Pseudomonadota</taxon>
        <taxon>Gammaproteobacteria</taxon>
        <taxon>Pasteurellales</taxon>
        <taxon>Pasteurellaceae</taxon>
        <taxon>Gallibacterium</taxon>
    </lineage>
</organism>
<accession>A0A921L1R8</accession>
<name>A0A921L1R8_9PAST</name>
<sequence>MDKPILFFAESCPDTAPFVAELERLNVDYEPVEVLSSLANFKQFLRLRDKSAVFDNAKANGYVGIPALLLNSGEVILDYKKLAEVFTP</sequence>
<reference evidence="1" key="2">
    <citation type="submission" date="2021-09" db="EMBL/GenBank/DDBJ databases">
        <authorList>
            <person name="Gilroy R."/>
        </authorList>
    </citation>
    <scope>NUCLEOTIDE SEQUENCE</scope>
    <source>
        <strain evidence="1">ChiHjej11B10-15683</strain>
    </source>
</reference>
<evidence type="ECO:0000313" key="1">
    <source>
        <dbReference type="EMBL" id="HJF74390.1"/>
    </source>
</evidence>
<gene>
    <name evidence="1" type="ORF">K8W15_09455</name>
</gene>
<dbReference type="RefSeq" id="WP_039154165.1">
    <property type="nucleotide sequence ID" value="NZ_JPJN01000030.1"/>
</dbReference>
<dbReference type="Proteomes" id="UP000749334">
    <property type="component" value="Unassembled WGS sequence"/>
</dbReference>
<dbReference type="EMBL" id="DYVQ01000076">
    <property type="protein sequence ID" value="HJF74390.1"/>
    <property type="molecule type" value="Genomic_DNA"/>
</dbReference>
<reference evidence="1" key="1">
    <citation type="journal article" date="2021" name="PeerJ">
        <title>Extensive microbial diversity within the chicken gut microbiome revealed by metagenomics and culture.</title>
        <authorList>
            <person name="Gilroy R."/>
            <person name="Ravi A."/>
            <person name="Getino M."/>
            <person name="Pursley I."/>
            <person name="Horton D.L."/>
            <person name="Alikhan N.F."/>
            <person name="Baker D."/>
            <person name="Gharbi K."/>
            <person name="Hall N."/>
            <person name="Watson M."/>
            <person name="Adriaenssens E.M."/>
            <person name="Foster-Nyarko E."/>
            <person name="Jarju S."/>
            <person name="Secka A."/>
            <person name="Antonio M."/>
            <person name="Oren A."/>
            <person name="Chaudhuri R.R."/>
            <person name="La Ragione R."/>
            <person name="Hildebrand F."/>
            <person name="Pallen M.J."/>
        </authorList>
    </citation>
    <scope>NUCLEOTIDE SEQUENCE</scope>
    <source>
        <strain evidence="1">ChiHjej11B10-15683</strain>
    </source>
</reference>
<dbReference type="SUPFAM" id="SSF52833">
    <property type="entry name" value="Thioredoxin-like"/>
    <property type="match status" value="1"/>
</dbReference>
<dbReference type="AlphaFoldDB" id="A0A921L1R8"/>
<dbReference type="PIRSF" id="PIRSF037291">
    <property type="entry name" value="UCP037291_gluthr"/>
    <property type="match status" value="1"/>
</dbReference>
<proteinExistence type="predicted"/>
<protein>
    <recommendedName>
        <fullName evidence="3">Glutaredoxin-related protein</fullName>
    </recommendedName>
</protein>
<dbReference type="InterPro" id="IPR036249">
    <property type="entry name" value="Thioredoxin-like_sf"/>
</dbReference>
<comment type="caution">
    <text evidence="1">The sequence shown here is derived from an EMBL/GenBank/DDBJ whole genome shotgun (WGS) entry which is preliminary data.</text>
</comment>